<proteinExistence type="predicted"/>
<dbReference type="AlphaFoldDB" id="A0A512PEY6"/>
<dbReference type="OrthoDB" id="3257239at2"/>
<organism evidence="2 3">
    <name type="scientific">Cellulomonas soli</name>
    <dbReference type="NCBI Taxonomy" id="931535"/>
    <lineage>
        <taxon>Bacteria</taxon>
        <taxon>Bacillati</taxon>
        <taxon>Actinomycetota</taxon>
        <taxon>Actinomycetes</taxon>
        <taxon>Micrococcales</taxon>
        <taxon>Cellulomonadaceae</taxon>
        <taxon>Cellulomonas</taxon>
    </lineage>
</organism>
<dbReference type="InterPro" id="IPR021517">
    <property type="entry name" value="DUF3180"/>
</dbReference>
<gene>
    <name evidence="2" type="ORF">CSO01_24860</name>
</gene>
<name>A0A512PEY6_9CELL</name>
<reference evidence="2 3" key="1">
    <citation type="submission" date="2019-07" db="EMBL/GenBank/DDBJ databases">
        <title>Whole genome shotgun sequence of Cellulomonas soli NBRC 109434.</title>
        <authorList>
            <person name="Hosoyama A."/>
            <person name="Uohara A."/>
            <person name="Ohji S."/>
            <person name="Ichikawa N."/>
        </authorList>
    </citation>
    <scope>NUCLEOTIDE SEQUENCE [LARGE SCALE GENOMIC DNA]</scope>
    <source>
        <strain evidence="2 3">NBRC 109434</strain>
    </source>
</reference>
<accession>A0A512PEY6</accession>
<feature type="transmembrane region" description="Helical" evidence="1">
    <location>
        <begin position="80"/>
        <end position="97"/>
    </location>
</feature>
<keyword evidence="1" id="KW-1133">Transmembrane helix</keyword>
<keyword evidence="1" id="KW-0472">Membrane</keyword>
<keyword evidence="3" id="KW-1185">Reference proteome</keyword>
<keyword evidence="1" id="KW-0812">Transmembrane</keyword>
<feature type="transmembrane region" description="Helical" evidence="1">
    <location>
        <begin position="117"/>
        <end position="140"/>
    </location>
</feature>
<dbReference type="RefSeq" id="WP_146953520.1">
    <property type="nucleotide sequence ID" value="NZ_BAABBJ010000001.1"/>
</dbReference>
<dbReference type="Pfam" id="PF11377">
    <property type="entry name" value="DUF3180"/>
    <property type="match status" value="1"/>
</dbReference>
<evidence type="ECO:0000313" key="3">
    <source>
        <dbReference type="Proteomes" id="UP000321798"/>
    </source>
</evidence>
<sequence length="163" mass="17128">MHRTRWQNLVLLALAVAVGTWVVLRAALGRGASLPTVPWLVVAVELVIAGVVLSMGWAVRQFLRGRRPTLNPIRAARTAVLAKASCYTGALLAGWYGGQVLTVLRETGGSEQLTRAAAAGAATVGALLLAAVGLVVEWFCQVPPPEDGTRERLDEQAPDPAAG</sequence>
<dbReference type="Proteomes" id="UP000321798">
    <property type="component" value="Unassembled WGS sequence"/>
</dbReference>
<feature type="transmembrane region" description="Helical" evidence="1">
    <location>
        <begin position="39"/>
        <end position="59"/>
    </location>
</feature>
<dbReference type="EMBL" id="BKAL01000008">
    <property type="protein sequence ID" value="GEP69771.1"/>
    <property type="molecule type" value="Genomic_DNA"/>
</dbReference>
<protein>
    <submittedName>
        <fullName evidence="2">Membrane protein</fullName>
    </submittedName>
</protein>
<evidence type="ECO:0000256" key="1">
    <source>
        <dbReference type="SAM" id="Phobius"/>
    </source>
</evidence>
<evidence type="ECO:0000313" key="2">
    <source>
        <dbReference type="EMBL" id="GEP69771.1"/>
    </source>
</evidence>
<comment type="caution">
    <text evidence="2">The sequence shown here is derived from an EMBL/GenBank/DDBJ whole genome shotgun (WGS) entry which is preliminary data.</text>
</comment>